<keyword evidence="15" id="KW-1185">Reference proteome</keyword>
<dbReference type="HAMAP" id="MF_00113">
    <property type="entry name" value="QueA"/>
    <property type="match status" value="1"/>
</dbReference>
<accession>A0A8J3E9H5</accession>
<sequence>MKTELFDYELPEHLIARYPAKERDQSRLLVLDRQKQALTNHIFSEIVDYIQAGDLVVFNNSRVMAARLFGQKETGAKLEFLIEKVVNDKLFISHVRANKAPKLDSVVEIADVKARVIEKNDGLYHIELIDGNVWQLMAEHGHMPLPPYMKRQDETFDIERYQTVYSELLGSVAAPTAGLHFTKEILQKIKDKGADIAYVTLHVGSGTFKPVQTNDIHEHIMHSELIDVPQNVCDQICKTKSQGGRVIAVGTTSVRSLETAAANGNGEIKAFYGESDIFLYPGKTFHVVDAMVTNFHLPKSTLIMLVSAFSSIDMIKKAYRHAIDDNYRFYSYGDAMFIH</sequence>
<dbReference type="InterPro" id="IPR003699">
    <property type="entry name" value="QueA"/>
</dbReference>
<organism evidence="14 15">
    <name type="scientific">Cysteiniphilum litorale</name>
    <dbReference type="NCBI Taxonomy" id="2056700"/>
    <lineage>
        <taxon>Bacteria</taxon>
        <taxon>Pseudomonadati</taxon>
        <taxon>Pseudomonadota</taxon>
        <taxon>Gammaproteobacteria</taxon>
        <taxon>Thiotrichales</taxon>
        <taxon>Fastidiosibacteraceae</taxon>
        <taxon>Cysteiniphilum</taxon>
    </lineage>
</organism>
<evidence type="ECO:0000256" key="5">
    <source>
        <dbReference type="ARBA" id="ARBA00022679"/>
    </source>
</evidence>
<reference evidence="14" key="2">
    <citation type="submission" date="2020-09" db="EMBL/GenBank/DDBJ databases">
        <authorList>
            <person name="Sun Q."/>
            <person name="Zhou Y."/>
        </authorList>
    </citation>
    <scope>NUCLEOTIDE SEQUENCE</scope>
    <source>
        <strain evidence="14">CGMCC 1.15758</strain>
    </source>
</reference>
<evidence type="ECO:0000313" key="14">
    <source>
        <dbReference type="EMBL" id="GGG01363.1"/>
    </source>
</evidence>
<evidence type="ECO:0000256" key="8">
    <source>
        <dbReference type="ARBA" id="ARBA00052751"/>
    </source>
</evidence>
<comment type="subcellular location">
    <subcellularLocation>
        <location evidence="1 13">Cytoplasm</location>
    </subcellularLocation>
</comment>
<dbReference type="GO" id="GO:0005737">
    <property type="term" value="C:cytoplasm"/>
    <property type="evidence" value="ECO:0007669"/>
    <property type="project" value="UniProtKB-SubCell"/>
</dbReference>
<dbReference type="RefSeq" id="WP_117003214.1">
    <property type="nucleotide sequence ID" value="NZ_BMJS01000022.1"/>
</dbReference>
<dbReference type="Proteomes" id="UP000636949">
    <property type="component" value="Unassembled WGS sequence"/>
</dbReference>
<name>A0A8J3E9H5_9GAMM</name>
<evidence type="ECO:0000313" key="15">
    <source>
        <dbReference type="Proteomes" id="UP000636949"/>
    </source>
</evidence>
<dbReference type="FunFam" id="3.40.1780.10:FF:000001">
    <property type="entry name" value="S-adenosylmethionine:tRNA ribosyltransferase-isomerase"/>
    <property type="match status" value="1"/>
</dbReference>
<dbReference type="GO" id="GO:0051075">
    <property type="term" value="F:S-adenosylmethionine:tRNA ribosyltransferase-isomerase activity"/>
    <property type="evidence" value="ECO:0007669"/>
    <property type="project" value="UniProtKB-EC"/>
</dbReference>
<evidence type="ECO:0000256" key="2">
    <source>
        <dbReference type="ARBA" id="ARBA00004691"/>
    </source>
</evidence>
<evidence type="ECO:0000256" key="3">
    <source>
        <dbReference type="ARBA" id="ARBA00011245"/>
    </source>
</evidence>
<evidence type="ECO:0000256" key="10">
    <source>
        <dbReference type="ARBA" id="ARBA00066503"/>
    </source>
</evidence>
<dbReference type="UniPathway" id="UPA00392"/>
<reference evidence="14" key="1">
    <citation type="journal article" date="2014" name="Int. J. Syst. Evol. Microbiol.">
        <title>Complete genome sequence of Corynebacterium casei LMG S-19264T (=DSM 44701T), isolated from a smear-ripened cheese.</title>
        <authorList>
            <consortium name="US DOE Joint Genome Institute (JGI-PGF)"/>
            <person name="Walter F."/>
            <person name="Albersmeier A."/>
            <person name="Kalinowski J."/>
            <person name="Ruckert C."/>
        </authorList>
    </citation>
    <scope>NUCLEOTIDE SEQUENCE</scope>
    <source>
        <strain evidence="14">CGMCC 1.15758</strain>
    </source>
</reference>
<dbReference type="EC" id="2.4.99.17" evidence="10 13"/>
<evidence type="ECO:0000256" key="12">
    <source>
        <dbReference type="ARBA" id="ARBA00076160"/>
    </source>
</evidence>
<dbReference type="Gene3D" id="2.40.10.240">
    <property type="entry name" value="QueA-like"/>
    <property type="match status" value="1"/>
</dbReference>
<dbReference type="Pfam" id="PF02547">
    <property type="entry name" value="Queuosine_synth"/>
    <property type="match status" value="1"/>
</dbReference>
<dbReference type="InterPro" id="IPR042118">
    <property type="entry name" value="QueA_dom1"/>
</dbReference>
<evidence type="ECO:0000256" key="4">
    <source>
        <dbReference type="ARBA" id="ARBA00022490"/>
    </source>
</evidence>
<comment type="pathway">
    <text evidence="2 13">tRNA modification; tRNA-queuosine biosynthesis.</text>
</comment>
<dbReference type="EMBL" id="BMJS01000022">
    <property type="protein sequence ID" value="GGG01363.1"/>
    <property type="molecule type" value="Genomic_DNA"/>
</dbReference>
<keyword evidence="6 13" id="KW-0949">S-adenosyl-L-methionine</keyword>
<dbReference type="GO" id="GO:0008616">
    <property type="term" value="P:tRNA queuosine(34) biosynthetic process"/>
    <property type="evidence" value="ECO:0007669"/>
    <property type="project" value="UniProtKB-UniRule"/>
</dbReference>
<protein>
    <recommendedName>
        <fullName evidence="11 13">S-adenosylmethionine:tRNA ribosyltransferase-isomerase</fullName>
        <ecNumber evidence="10 13">2.4.99.17</ecNumber>
    </recommendedName>
    <alternativeName>
        <fullName evidence="12 13">Queuosine biosynthesis protein QueA</fullName>
    </alternativeName>
</protein>
<comment type="similarity">
    <text evidence="9 13">Belongs to the QueA family.</text>
</comment>
<evidence type="ECO:0000256" key="7">
    <source>
        <dbReference type="ARBA" id="ARBA00022785"/>
    </source>
</evidence>
<dbReference type="PANTHER" id="PTHR30307:SF0">
    <property type="entry name" value="S-ADENOSYLMETHIONINE:TRNA RIBOSYLTRANSFERASE-ISOMERASE"/>
    <property type="match status" value="1"/>
</dbReference>
<dbReference type="AlphaFoldDB" id="A0A8J3E9H5"/>
<dbReference type="InterPro" id="IPR042119">
    <property type="entry name" value="QueA_dom2"/>
</dbReference>
<dbReference type="NCBIfam" id="NF001140">
    <property type="entry name" value="PRK00147.1"/>
    <property type="match status" value="1"/>
</dbReference>
<evidence type="ECO:0000256" key="13">
    <source>
        <dbReference type="HAMAP-Rule" id="MF_00113"/>
    </source>
</evidence>
<keyword evidence="4 13" id="KW-0963">Cytoplasm</keyword>
<comment type="caution">
    <text evidence="14">The sequence shown here is derived from an EMBL/GenBank/DDBJ whole genome shotgun (WGS) entry which is preliminary data.</text>
</comment>
<evidence type="ECO:0000256" key="6">
    <source>
        <dbReference type="ARBA" id="ARBA00022691"/>
    </source>
</evidence>
<dbReference type="PANTHER" id="PTHR30307">
    <property type="entry name" value="S-ADENOSYLMETHIONINE:TRNA RIBOSYLTRANSFERASE-ISOMERASE"/>
    <property type="match status" value="1"/>
</dbReference>
<comment type="function">
    <text evidence="13">Transfers and isomerizes the ribose moiety from AdoMet to the 7-aminomethyl group of 7-deazaguanine (preQ1-tRNA) to give epoxyqueuosine (oQ-tRNA).</text>
</comment>
<comment type="catalytic activity">
    <reaction evidence="8 13">
        <text>7-aminomethyl-7-carbaguanosine(34) in tRNA + S-adenosyl-L-methionine = epoxyqueuosine(34) in tRNA + adenine + L-methionine + 2 H(+)</text>
        <dbReference type="Rhea" id="RHEA:32155"/>
        <dbReference type="Rhea" id="RHEA-COMP:10342"/>
        <dbReference type="Rhea" id="RHEA-COMP:18582"/>
        <dbReference type="ChEBI" id="CHEBI:15378"/>
        <dbReference type="ChEBI" id="CHEBI:16708"/>
        <dbReference type="ChEBI" id="CHEBI:57844"/>
        <dbReference type="ChEBI" id="CHEBI:59789"/>
        <dbReference type="ChEBI" id="CHEBI:82833"/>
        <dbReference type="ChEBI" id="CHEBI:194443"/>
        <dbReference type="EC" id="2.4.99.17"/>
    </reaction>
</comment>
<gene>
    <name evidence="13 14" type="primary">queA</name>
    <name evidence="14" type="ORF">GCM10010995_18510</name>
</gene>
<dbReference type="Gene3D" id="3.40.1780.10">
    <property type="entry name" value="QueA-like"/>
    <property type="match status" value="1"/>
</dbReference>
<dbReference type="OrthoDB" id="9805933at2"/>
<dbReference type="InterPro" id="IPR036100">
    <property type="entry name" value="QueA_sf"/>
</dbReference>
<evidence type="ECO:0000256" key="1">
    <source>
        <dbReference type="ARBA" id="ARBA00004496"/>
    </source>
</evidence>
<dbReference type="SUPFAM" id="SSF111337">
    <property type="entry name" value="QueA-like"/>
    <property type="match status" value="1"/>
</dbReference>
<comment type="subunit">
    <text evidence="3 13">Monomer.</text>
</comment>
<evidence type="ECO:0000256" key="9">
    <source>
        <dbReference type="ARBA" id="ARBA00061210"/>
    </source>
</evidence>
<dbReference type="NCBIfam" id="TIGR00113">
    <property type="entry name" value="queA"/>
    <property type="match status" value="1"/>
</dbReference>
<keyword evidence="7 13" id="KW-0671">Queuosine biosynthesis</keyword>
<keyword evidence="5 13" id="KW-0808">Transferase</keyword>
<evidence type="ECO:0000256" key="11">
    <source>
        <dbReference type="ARBA" id="ARBA00069325"/>
    </source>
</evidence>
<proteinExistence type="inferred from homology"/>